<dbReference type="OMA" id="MANHETE"/>
<name>A2FNF6_TRIV3</name>
<keyword evidence="1" id="KW-0175">Coiled coil</keyword>
<reference evidence="3" key="2">
    <citation type="journal article" date="2007" name="Science">
        <title>Draft genome sequence of the sexually transmitted pathogen Trichomonas vaginalis.</title>
        <authorList>
            <person name="Carlton J.M."/>
            <person name="Hirt R.P."/>
            <person name="Silva J.C."/>
            <person name="Delcher A.L."/>
            <person name="Schatz M."/>
            <person name="Zhao Q."/>
            <person name="Wortman J.R."/>
            <person name="Bidwell S.L."/>
            <person name="Alsmark U.C.M."/>
            <person name="Besteiro S."/>
            <person name="Sicheritz-Ponten T."/>
            <person name="Noel C.J."/>
            <person name="Dacks J.B."/>
            <person name="Foster P.G."/>
            <person name="Simillion C."/>
            <person name="Van de Peer Y."/>
            <person name="Miranda-Saavedra D."/>
            <person name="Barton G.J."/>
            <person name="Westrop G.D."/>
            <person name="Mueller S."/>
            <person name="Dessi D."/>
            <person name="Fiori P.L."/>
            <person name="Ren Q."/>
            <person name="Paulsen I."/>
            <person name="Zhang H."/>
            <person name="Bastida-Corcuera F.D."/>
            <person name="Simoes-Barbosa A."/>
            <person name="Brown M.T."/>
            <person name="Hayes R.D."/>
            <person name="Mukherjee M."/>
            <person name="Okumura C.Y."/>
            <person name="Schneider R."/>
            <person name="Smith A.J."/>
            <person name="Vanacova S."/>
            <person name="Villalvazo M."/>
            <person name="Haas B.J."/>
            <person name="Pertea M."/>
            <person name="Feldblyum T.V."/>
            <person name="Utterback T.R."/>
            <person name="Shu C.L."/>
            <person name="Osoegawa K."/>
            <person name="de Jong P.J."/>
            <person name="Hrdy I."/>
            <person name="Horvathova L."/>
            <person name="Zubacova Z."/>
            <person name="Dolezal P."/>
            <person name="Malik S.B."/>
            <person name="Logsdon J.M. Jr."/>
            <person name="Henze K."/>
            <person name="Gupta A."/>
            <person name="Wang C.C."/>
            <person name="Dunne R.L."/>
            <person name="Upcroft J.A."/>
            <person name="Upcroft P."/>
            <person name="White O."/>
            <person name="Salzberg S.L."/>
            <person name="Tang P."/>
            <person name="Chiu C.-H."/>
            <person name="Lee Y.-S."/>
            <person name="Embley T.M."/>
            <person name="Coombs G.H."/>
            <person name="Mottram J.C."/>
            <person name="Tachezy J."/>
            <person name="Fraser-Liggett C.M."/>
            <person name="Johnson P.J."/>
        </authorList>
    </citation>
    <scope>NUCLEOTIDE SEQUENCE [LARGE SCALE GENOMIC DNA]</scope>
    <source>
        <strain evidence="3">G3</strain>
    </source>
</reference>
<accession>A2FNF6</accession>
<evidence type="ECO:0000256" key="2">
    <source>
        <dbReference type="SAM" id="MobiDB-lite"/>
    </source>
</evidence>
<dbReference type="SMR" id="A2FNF6"/>
<protein>
    <submittedName>
        <fullName evidence="3">Uncharacterized protein</fullName>
    </submittedName>
</protein>
<dbReference type="RefSeq" id="XP_001306494.1">
    <property type="nucleotide sequence ID" value="XM_001306493.1"/>
</dbReference>
<feature type="compositionally biased region" description="Polar residues" evidence="2">
    <location>
        <begin position="1"/>
        <end position="17"/>
    </location>
</feature>
<feature type="region of interest" description="Disordered" evidence="2">
    <location>
        <begin position="1"/>
        <end position="28"/>
    </location>
</feature>
<feature type="region of interest" description="Disordered" evidence="2">
    <location>
        <begin position="355"/>
        <end position="401"/>
    </location>
</feature>
<dbReference type="EMBL" id="DS113905">
    <property type="protein sequence ID" value="EAX93564.1"/>
    <property type="molecule type" value="Genomic_DNA"/>
</dbReference>
<dbReference type="eggNOG" id="KOG1836">
    <property type="taxonomic scope" value="Eukaryota"/>
</dbReference>
<dbReference type="KEGG" id="tva:4751284"/>
<feature type="coiled-coil region" evidence="1">
    <location>
        <begin position="43"/>
        <end position="87"/>
    </location>
</feature>
<evidence type="ECO:0000313" key="4">
    <source>
        <dbReference type="Proteomes" id="UP000001542"/>
    </source>
</evidence>
<reference evidence="3" key="1">
    <citation type="submission" date="2006-10" db="EMBL/GenBank/DDBJ databases">
        <authorList>
            <person name="Amadeo P."/>
            <person name="Zhao Q."/>
            <person name="Wortman J."/>
            <person name="Fraser-Liggett C."/>
            <person name="Carlton J."/>
        </authorList>
    </citation>
    <scope>NUCLEOTIDE SEQUENCE</scope>
    <source>
        <strain evidence="3">G3</strain>
    </source>
</reference>
<evidence type="ECO:0000256" key="1">
    <source>
        <dbReference type="SAM" id="Coils"/>
    </source>
</evidence>
<dbReference type="AlphaFoldDB" id="A2FNF6"/>
<evidence type="ECO:0000313" key="3">
    <source>
        <dbReference type="EMBL" id="EAX93564.1"/>
    </source>
</evidence>
<dbReference type="InParanoid" id="A2FNF6"/>
<dbReference type="VEuPathDB" id="TrichDB:TVAG_361190"/>
<dbReference type="Proteomes" id="UP000001542">
    <property type="component" value="Unassembled WGS sequence"/>
</dbReference>
<dbReference type="STRING" id="5722.A2FNF6"/>
<sequence length="488" mass="58498">MSRTPTYKTIRQQSKMWKQSPAAPMNSFQRSLKEREENLKLQRSKLDLAWKKLNEDIAELEEEKKRNEDLKTELRLWEDIRGKQQEEAEEDESVLSRTLYELQQHLNLVKKDLFICQKKKEILMRKNSEVDPILENEIYGKSQTLSTIQQMIDYINNDLTKHENETLQKEEEAKQHQIAILEAEDRHKEIIRRKISAESEKAMLQKRLEELKKQNEVFETNKKAATEKLNAAKEEEKKLDEEDKEIEQKQKDLDEKMKELEELKSKYEELKLEAAQKEIEKRKEEDERLKKIVLQPIEDKNVEEDYNTLLIELDLKKSELLQREKMLELEENRIADDFNAQKKSLEDAINYLKENLKNSKEDSEKAEETKQKADQLNSEIKEKQNELENLKKEMKTKEEMEKIDKELEAEKKEVDDMEKELSEVLAKLQRDEEETDKEEEELKFNLEKLQNERIVLQEKEKQMNEKLQIYQKELENSQERLVSLTNSI</sequence>
<gene>
    <name evidence="3" type="ORF">TVAG_361190</name>
</gene>
<organism evidence="3 4">
    <name type="scientific">Trichomonas vaginalis (strain ATCC PRA-98 / G3)</name>
    <dbReference type="NCBI Taxonomy" id="412133"/>
    <lineage>
        <taxon>Eukaryota</taxon>
        <taxon>Metamonada</taxon>
        <taxon>Parabasalia</taxon>
        <taxon>Trichomonadida</taxon>
        <taxon>Trichomonadidae</taxon>
        <taxon>Trichomonas</taxon>
    </lineage>
</organism>
<proteinExistence type="predicted"/>
<dbReference type="VEuPathDB" id="TrichDB:TVAGG3_0872670"/>
<keyword evidence="4" id="KW-1185">Reference proteome</keyword>
<feature type="coiled-coil region" evidence="1">
    <location>
        <begin position="164"/>
        <end position="292"/>
    </location>
</feature>